<keyword evidence="1" id="KW-0812">Transmembrane</keyword>
<sequence length="104" mass="11449">MNLRNAKFNQNQIMMVLSRIATALLGSYAFTWGITSLGIAGLVALDVEFHVAEEAMLLIAFLLFLVLFLWAFAAPRLAWVWAVLGGGALLTTTAAWLLQHMILN</sequence>
<evidence type="ECO:0000313" key="3">
    <source>
        <dbReference type="Proteomes" id="UP000196027"/>
    </source>
</evidence>
<gene>
    <name evidence="2" type="ORF">OLMES_5506</name>
</gene>
<evidence type="ECO:0000256" key="1">
    <source>
        <dbReference type="SAM" id="Phobius"/>
    </source>
</evidence>
<feature type="transmembrane region" description="Helical" evidence="1">
    <location>
        <begin position="55"/>
        <end position="73"/>
    </location>
</feature>
<proteinExistence type="predicted"/>
<accession>A0A1Y0II03</accession>
<dbReference type="RefSeq" id="WP_198343154.1">
    <property type="nucleotide sequence ID" value="NZ_CP021425.1"/>
</dbReference>
<dbReference type="Proteomes" id="UP000196027">
    <property type="component" value="Chromosome"/>
</dbReference>
<dbReference type="KEGG" id="ome:OLMES_5506"/>
<organism evidence="2 3">
    <name type="scientific">Oleiphilus messinensis</name>
    <dbReference type="NCBI Taxonomy" id="141451"/>
    <lineage>
        <taxon>Bacteria</taxon>
        <taxon>Pseudomonadati</taxon>
        <taxon>Pseudomonadota</taxon>
        <taxon>Gammaproteobacteria</taxon>
        <taxon>Oceanospirillales</taxon>
        <taxon>Oleiphilaceae</taxon>
        <taxon>Oleiphilus</taxon>
    </lineage>
</organism>
<keyword evidence="1" id="KW-0472">Membrane</keyword>
<keyword evidence="3" id="KW-1185">Reference proteome</keyword>
<feature type="transmembrane region" description="Helical" evidence="1">
    <location>
        <begin position="20"/>
        <end position="43"/>
    </location>
</feature>
<protein>
    <submittedName>
        <fullName evidence="2">Iron uptake protein</fullName>
    </submittedName>
</protein>
<dbReference type="AlphaFoldDB" id="A0A1Y0II03"/>
<evidence type="ECO:0000313" key="2">
    <source>
        <dbReference type="EMBL" id="ARU59486.1"/>
    </source>
</evidence>
<name>A0A1Y0II03_9GAMM</name>
<dbReference type="EMBL" id="CP021425">
    <property type="protein sequence ID" value="ARU59486.1"/>
    <property type="molecule type" value="Genomic_DNA"/>
</dbReference>
<feature type="transmembrane region" description="Helical" evidence="1">
    <location>
        <begin position="79"/>
        <end position="98"/>
    </location>
</feature>
<keyword evidence="1" id="KW-1133">Transmembrane helix</keyword>
<reference evidence="2 3" key="1">
    <citation type="submission" date="2017-05" db="EMBL/GenBank/DDBJ databases">
        <title>Genomic insights into alkan degradation activity of Oleiphilus messinensis.</title>
        <authorList>
            <person name="Kozyavkin S.A."/>
            <person name="Slesarev A.I."/>
            <person name="Golyshin P.N."/>
            <person name="Korzhenkov A."/>
            <person name="Golyshina O.N."/>
            <person name="Toshchakov S.V."/>
        </authorList>
    </citation>
    <scope>NUCLEOTIDE SEQUENCE [LARGE SCALE GENOMIC DNA]</scope>
    <source>
        <strain evidence="2 3">ME102</strain>
    </source>
</reference>